<dbReference type="GO" id="GO:0005737">
    <property type="term" value="C:cytoplasm"/>
    <property type="evidence" value="ECO:0007669"/>
    <property type="project" value="TreeGrafter"/>
</dbReference>
<keyword evidence="1" id="KW-0479">Metal-binding</keyword>
<protein>
    <recommendedName>
        <fullName evidence="5">SIAH-type domain-containing protein</fullName>
    </recommendedName>
</protein>
<dbReference type="GO" id="GO:0061630">
    <property type="term" value="F:ubiquitin protein ligase activity"/>
    <property type="evidence" value="ECO:0007669"/>
    <property type="project" value="TreeGrafter"/>
</dbReference>
<dbReference type="GO" id="GO:0008270">
    <property type="term" value="F:zinc ion binding"/>
    <property type="evidence" value="ECO:0007669"/>
    <property type="project" value="UniProtKB-KW"/>
</dbReference>
<dbReference type="PANTHER" id="PTHR10315">
    <property type="entry name" value="E3 UBIQUITIN PROTEIN LIGASE SIAH"/>
    <property type="match status" value="1"/>
</dbReference>
<evidence type="ECO:0000256" key="1">
    <source>
        <dbReference type="ARBA" id="ARBA00022723"/>
    </source>
</evidence>
<keyword evidence="7" id="KW-1185">Reference proteome</keyword>
<evidence type="ECO:0000313" key="7">
    <source>
        <dbReference type="Proteomes" id="UP000324897"/>
    </source>
</evidence>
<dbReference type="InterPro" id="IPR013010">
    <property type="entry name" value="Znf_SIAH"/>
</dbReference>
<reference evidence="6 7" key="1">
    <citation type="journal article" date="2019" name="Sci. Rep.">
        <title>A high-quality genome of Eragrostis curvula grass provides insights into Poaceae evolution and supports new strategies to enhance forage quality.</title>
        <authorList>
            <person name="Carballo J."/>
            <person name="Santos B.A.C.M."/>
            <person name="Zappacosta D."/>
            <person name="Garbus I."/>
            <person name="Selva J.P."/>
            <person name="Gallo C.A."/>
            <person name="Diaz A."/>
            <person name="Albertini E."/>
            <person name="Caccamo M."/>
            <person name="Echenique V."/>
        </authorList>
    </citation>
    <scope>NUCLEOTIDE SEQUENCE [LARGE SCALE GENOMIC DNA]</scope>
    <source>
        <strain evidence="7">cv. Victoria</strain>
        <tissue evidence="6">Leaf</tissue>
    </source>
</reference>
<dbReference type="Proteomes" id="UP000324897">
    <property type="component" value="Unassembled WGS sequence"/>
</dbReference>
<name>A0A5J9UFU7_9POAL</name>
<evidence type="ECO:0000256" key="2">
    <source>
        <dbReference type="ARBA" id="ARBA00022771"/>
    </source>
</evidence>
<accession>A0A5J9UFU7</accession>
<sequence>MVSDAYWSWTGSVSVTIELRNQAVAENEAHYPFPTKASQTCRPLENAIASMTVPCAFTQNGCTRCLTYAEKRTHEAVFCQHAPCACPIPHCAYSGLLLHEHSRGVHAAAGDDATFREATATLHLHKRAPGPSETGLARVPAFQGRRGLVGSERSLSLLLCVPPLPRTRAR</sequence>
<dbReference type="PANTHER" id="PTHR10315:SF71">
    <property type="entry name" value="RING-TYPE E3 UBIQUITIN TRANSFERASE"/>
    <property type="match status" value="1"/>
</dbReference>
<evidence type="ECO:0000256" key="3">
    <source>
        <dbReference type="ARBA" id="ARBA00022833"/>
    </source>
</evidence>
<evidence type="ECO:0000259" key="5">
    <source>
        <dbReference type="PROSITE" id="PS51081"/>
    </source>
</evidence>
<evidence type="ECO:0000256" key="4">
    <source>
        <dbReference type="PROSITE-ProRule" id="PRU00455"/>
    </source>
</evidence>
<keyword evidence="2 4" id="KW-0863">Zinc-finger</keyword>
<dbReference type="Gene3D" id="3.30.40.10">
    <property type="entry name" value="Zinc/RING finger domain, C3HC4 (zinc finger)"/>
    <property type="match status" value="1"/>
</dbReference>
<gene>
    <name evidence="6" type="ORF">EJB05_31823</name>
</gene>
<dbReference type="InterPro" id="IPR013083">
    <property type="entry name" value="Znf_RING/FYVE/PHD"/>
</dbReference>
<dbReference type="Gramene" id="TVU22141">
    <property type="protein sequence ID" value="TVU22141"/>
    <property type="gene ID" value="EJB05_31823"/>
</dbReference>
<feature type="domain" description="SIAH-type" evidence="5">
    <location>
        <begin position="50"/>
        <end position="107"/>
    </location>
</feature>
<comment type="caution">
    <text evidence="6">The sequence shown here is derived from an EMBL/GenBank/DDBJ whole genome shotgun (WGS) entry which is preliminary data.</text>
</comment>
<proteinExistence type="predicted"/>
<dbReference type="PROSITE" id="PS51081">
    <property type="entry name" value="ZF_SIAH"/>
    <property type="match status" value="1"/>
</dbReference>
<organism evidence="6 7">
    <name type="scientific">Eragrostis curvula</name>
    <name type="common">weeping love grass</name>
    <dbReference type="NCBI Taxonomy" id="38414"/>
    <lineage>
        <taxon>Eukaryota</taxon>
        <taxon>Viridiplantae</taxon>
        <taxon>Streptophyta</taxon>
        <taxon>Embryophyta</taxon>
        <taxon>Tracheophyta</taxon>
        <taxon>Spermatophyta</taxon>
        <taxon>Magnoliopsida</taxon>
        <taxon>Liliopsida</taxon>
        <taxon>Poales</taxon>
        <taxon>Poaceae</taxon>
        <taxon>PACMAD clade</taxon>
        <taxon>Chloridoideae</taxon>
        <taxon>Eragrostideae</taxon>
        <taxon>Eragrostidinae</taxon>
        <taxon>Eragrostis</taxon>
    </lineage>
</organism>
<evidence type="ECO:0000313" key="6">
    <source>
        <dbReference type="EMBL" id="TVU22141.1"/>
    </source>
</evidence>
<dbReference type="AlphaFoldDB" id="A0A5J9UFU7"/>
<dbReference type="SUPFAM" id="SSF49599">
    <property type="entry name" value="TRAF domain-like"/>
    <property type="match status" value="1"/>
</dbReference>
<dbReference type="Pfam" id="PF21361">
    <property type="entry name" value="Sina_ZnF"/>
    <property type="match status" value="1"/>
</dbReference>
<dbReference type="InterPro" id="IPR052088">
    <property type="entry name" value="E3_ubiquitin-ligase_SINA"/>
</dbReference>
<keyword evidence="3" id="KW-0862">Zinc</keyword>
<feature type="non-terminal residue" evidence="6">
    <location>
        <position position="1"/>
    </location>
</feature>
<dbReference type="EMBL" id="RWGY01000026">
    <property type="protein sequence ID" value="TVU22141.1"/>
    <property type="molecule type" value="Genomic_DNA"/>
</dbReference>